<protein>
    <submittedName>
        <fullName evidence="1">Uncharacterized protein</fullName>
    </submittedName>
</protein>
<dbReference type="Gramene" id="AET7Gv20645300.5">
    <property type="protein sequence ID" value="AET7Gv20645300.5"/>
    <property type="gene ID" value="AET7Gv20645300"/>
</dbReference>
<dbReference type="Proteomes" id="UP000015105">
    <property type="component" value="Chromosome 7D"/>
</dbReference>
<dbReference type="SUPFAM" id="SSF52518">
    <property type="entry name" value="Thiamin diphosphate-binding fold (THDP-binding)"/>
    <property type="match status" value="1"/>
</dbReference>
<reference evidence="1" key="4">
    <citation type="submission" date="2019-03" db="UniProtKB">
        <authorList>
            <consortium name="EnsemblPlants"/>
        </authorList>
    </citation>
    <scope>IDENTIFICATION</scope>
</reference>
<dbReference type="AlphaFoldDB" id="A0A453RNH5"/>
<proteinExistence type="predicted"/>
<reference evidence="1" key="5">
    <citation type="journal article" date="2021" name="G3 (Bethesda)">
        <title>Aegilops tauschii genome assembly Aet v5.0 features greater sequence contiguity and improved annotation.</title>
        <authorList>
            <person name="Wang L."/>
            <person name="Zhu T."/>
            <person name="Rodriguez J.C."/>
            <person name="Deal K.R."/>
            <person name="Dubcovsky J."/>
            <person name="McGuire P.E."/>
            <person name="Lux T."/>
            <person name="Spannagl M."/>
            <person name="Mayer K.F.X."/>
            <person name="Baldrich P."/>
            <person name="Meyers B.C."/>
            <person name="Huo N."/>
            <person name="Gu Y.Q."/>
            <person name="Zhou H."/>
            <person name="Devos K.M."/>
            <person name="Bennetzen J.L."/>
            <person name="Unver T."/>
            <person name="Budak H."/>
            <person name="Gulick P.J."/>
            <person name="Galiba G."/>
            <person name="Kalapos B."/>
            <person name="Nelson D.R."/>
            <person name="Li P."/>
            <person name="You F.M."/>
            <person name="Luo M.C."/>
            <person name="Dvorak J."/>
        </authorList>
    </citation>
    <scope>NUCLEOTIDE SEQUENCE [LARGE SCALE GENOMIC DNA]</scope>
    <source>
        <strain evidence="1">cv. AL8/78</strain>
    </source>
</reference>
<name>A0A453RNH5_AEGTS</name>
<dbReference type="Gene3D" id="3.40.50.970">
    <property type="match status" value="1"/>
</dbReference>
<evidence type="ECO:0000313" key="2">
    <source>
        <dbReference type="Proteomes" id="UP000015105"/>
    </source>
</evidence>
<dbReference type="EnsemblPlants" id="AET7Gv20645300.5">
    <property type="protein sequence ID" value="AET7Gv20645300.5"/>
    <property type="gene ID" value="AET7Gv20645300"/>
</dbReference>
<keyword evidence="2" id="KW-1185">Reference proteome</keyword>
<reference evidence="2" key="2">
    <citation type="journal article" date="2017" name="Nat. Plants">
        <title>The Aegilops tauschii genome reveals multiple impacts of transposons.</title>
        <authorList>
            <person name="Zhao G."/>
            <person name="Zou C."/>
            <person name="Li K."/>
            <person name="Wang K."/>
            <person name="Li T."/>
            <person name="Gao L."/>
            <person name="Zhang X."/>
            <person name="Wang H."/>
            <person name="Yang Z."/>
            <person name="Liu X."/>
            <person name="Jiang W."/>
            <person name="Mao L."/>
            <person name="Kong X."/>
            <person name="Jiao Y."/>
            <person name="Jia J."/>
        </authorList>
    </citation>
    <scope>NUCLEOTIDE SEQUENCE [LARGE SCALE GENOMIC DNA]</scope>
    <source>
        <strain evidence="2">cv. AL8/78</strain>
    </source>
</reference>
<evidence type="ECO:0000313" key="1">
    <source>
        <dbReference type="EnsemblPlants" id="AET7Gv20645300.5"/>
    </source>
</evidence>
<organism evidence="1 2">
    <name type="scientific">Aegilops tauschii subsp. strangulata</name>
    <name type="common">Goatgrass</name>
    <dbReference type="NCBI Taxonomy" id="200361"/>
    <lineage>
        <taxon>Eukaryota</taxon>
        <taxon>Viridiplantae</taxon>
        <taxon>Streptophyta</taxon>
        <taxon>Embryophyta</taxon>
        <taxon>Tracheophyta</taxon>
        <taxon>Spermatophyta</taxon>
        <taxon>Magnoliopsida</taxon>
        <taxon>Liliopsida</taxon>
        <taxon>Poales</taxon>
        <taxon>Poaceae</taxon>
        <taxon>BOP clade</taxon>
        <taxon>Pooideae</taxon>
        <taxon>Triticodae</taxon>
        <taxon>Triticeae</taxon>
        <taxon>Triticinae</taxon>
        <taxon>Aegilops</taxon>
    </lineage>
</organism>
<reference evidence="1" key="3">
    <citation type="journal article" date="2017" name="Nature">
        <title>Genome sequence of the progenitor of the wheat D genome Aegilops tauschii.</title>
        <authorList>
            <person name="Luo M.C."/>
            <person name="Gu Y.Q."/>
            <person name="Puiu D."/>
            <person name="Wang H."/>
            <person name="Twardziok S.O."/>
            <person name="Deal K.R."/>
            <person name="Huo N."/>
            <person name="Zhu T."/>
            <person name="Wang L."/>
            <person name="Wang Y."/>
            <person name="McGuire P.E."/>
            <person name="Liu S."/>
            <person name="Long H."/>
            <person name="Ramasamy R.K."/>
            <person name="Rodriguez J.C."/>
            <person name="Van S.L."/>
            <person name="Yuan L."/>
            <person name="Wang Z."/>
            <person name="Xia Z."/>
            <person name="Xiao L."/>
            <person name="Anderson O.D."/>
            <person name="Ouyang S."/>
            <person name="Liang Y."/>
            <person name="Zimin A.V."/>
            <person name="Pertea G."/>
            <person name="Qi P."/>
            <person name="Bennetzen J.L."/>
            <person name="Dai X."/>
            <person name="Dawson M.W."/>
            <person name="Muller H.G."/>
            <person name="Kugler K."/>
            <person name="Rivarola-Duarte L."/>
            <person name="Spannagl M."/>
            <person name="Mayer K.F.X."/>
            <person name="Lu F.H."/>
            <person name="Bevan M.W."/>
            <person name="Leroy P."/>
            <person name="Li P."/>
            <person name="You F.M."/>
            <person name="Sun Q."/>
            <person name="Liu Z."/>
            <person name="Lyons E."/>
            <person name="Wicker T."/>
            <person name="Salzberg S.L."/>
            <person name="Devos K.M."/>
            <person name="Dvorak J."/>
        </authorList>
    </citation>
    <scope>NUCLEOTIDE SEQUENCE [LARGE SCALE GENOMIC DNA]</scope>
    <source>
        <strain evidence="1">cv. AL8/78</strain>
    </source>
</reference>
<dbReference type="InterPro" id="IPR029061">
    <property type="entry name" value="THDP-binding"/>
</dbReference>
<sequence>MLGAARRSGCVLGQLMQTLRPAASAATAARSYSATPKEMTVREALNSALDEEMSADPSVFLMGEEVPRYHLEDKLYILCPFFVHSNTLVISVAGWRVPRCVQDNKGFAGQVWS</sequence>
<accession>A0A453RNH5</accession>
<reference evidence="2" key="1">
    <citation type="journal article" date="2014" name="Science">
        <title>Ancient hybridizations among the ancestral genomes of bread wheat.</title>
        <authorList>
            <consortium name="International Wheat Genome Sequencing Consortium,"/>
            <person name="Marcussen T."/>
            <person name="Sandve S.R."/>
            <person name="Heier L."/>
            <person name="Spannagl M."/>
            <person name="Pfeifer M."/>
            <person name="Jakobsen K.S."/>
            <person name="Wulff B.B."/>
            <person name="Steuernagel B."/>
            <person name="Mayer K.F."/>
            <person name="Olsen O.A."/>
        </authorList>
    </citation>
    <scope>NUCLEOTIDE SEQUENCE [LARGE SCALE GENOMIC DNA]</scope>
    <source>
        <strain evidence="2">cv. AL8/78</strain>
    </source>
</reference>